<evidence type="ECO:0000313" key="1">
    <source>
        <dbReference type="EMBL" id="AGO48630.1"/>
    </source>
</evidence>
<gene>
    <name evidence="1" type="ORF">Phi18:3_gp118</name>
</gene>
<dbReference type="RefSeq" id="YP_008241311.1">
    <property type="nucleotide sequence ID" value="NC_021794.1"/>
</dbReference>
<dbReference type="EMBL" id="KC821620">
    <property type="protein sequence ID" value="AGO48630.1"/>
    <property type="molecule type" value="Genomic_DNA"/>
</dbReference>
<protein>
    <submittedName>
        <fullName evidence="1">Uncharacterized protein</fullName>
    </submittedName>
</protein>
<reference evidence="2" key="2">
    <citation type="submission" date="2013-03" db="EMBL/GenBank/DDBJ databases">
        <title>The Cellulophaga phages: a novel, diverse, and globally ubiquitous model system.</title>
        <authorList>
            <person name="Holmfeldt K."/>
            <person name="Solonenko N."/>
            <person name="Shah M."/>
            <person name="Corrier K."/>
            <person name="Riemann L."/>
            <person name="VerBerkmoes N.C."/>
            <person name="Sullivan M.B."/>
        </authorList>
    </citation>
    <scope>NUCLEOTIDE SEQUENCE [LARGE SCALE GENOMIC DNA]</scope>
</reference>
<evidence type="ECO:0000313" key="2">
    <source>
        <dbReference type="Proteomes" id="UP000014728"/>
    </source>
</evidence>
<accession>S0A1F8</accession>
<name>S0A1F8_9CAUD</name>
<keyword evidence="2" id="KW-1185">Reference proteome</keyword>
<dbReference type="GeneID" id="16797226"/>
<organism evidence="1 2">
    <name type="scientific">Cellulophaga phage phi18:3</name>
    <dbReference type="NCBI Taxonomy" id="1327983"/>
    <lineage>
        <taxon>Viruses</taxon>
        <taxon>Duplodnaviria</taxon>
        <taxon>Heunggongvirae</taxon>
        <taxon>Uroviricota</taxon>
        <taxon>Caudoviricetes</taxon>
        <taxon>Pachyviridae</taxon>
        <taxon>Baltivirus</taxon>
        <taxon>Baltivirus phi18tres</taxon>
    </lineage>
</organism>
<dbReference type="KEGG" id="vg:16797226"/>
<dbReference type="Proteomes" id="UP000014728">
    <property type="component" value="Segment"/>
</dbReference>
<proteinExistence type="predicted"/>
<sequence>MKQYLVFFGSKYYPSGGMGDFLGDFDTIDECVEAIKSKIKEHFNPDYEDEEEHIKYQWSCSWSHIYDSVNKEEVWSK</sequence>
<reference evidence="1 2" key="1">
    <citation type="journal article" date="2013" name="Proc. Natl. Acad. Sci. U.S.A.">
        <title>Twelve previously unknown phage genera are ubiquitous in global oceans.</title>
        <authorList>
            <person name="Holmfeldt K."/>
            <person name="Solonenko N."/>
            <person name="Shah M."/>
            <person name="Corrier K."/>
            <person name="Riemann L."/>
            <person name="Verberkmoes N.C."/>
            <person name="Sullivan M.B."/>
        </authorList>
    </citation>
    <scope>NUCLEOTIDE SEQUENCE [LARGE SCALE GENOMIC DNA]</scope>
    <source>
        <strain evidence="1">Phi18:3</strain>
    </source>
</reference>